<dbReference type="InterPro" id="IPR027417">
    <property type="entry name" value="P-loop_NTPase"/>
</dbReference>
<dbReference type="PANTHER" id="PTHR43384">
    <property type="entry name" value="SEPTUM SITE-DETERMINING PROTEIN MIND HOMOLOG, CHLOROPLASTIC-RELATED"/>
    <property type="match status" value="1"/>
</dbReference>
<dbReference type="PANTHER" id="PTHR43384:SF4">
    <property type="entry name" value="CELLULOSE BIOSYNTHESIS PROTEIN BCSQ-RELATED"/>
    <property type="match status" value="1"/>
</dbReference>
<name>A0A1T4W3L7_9BACT</name>
<keyword evidence="4" id="KW-0966">Cell projection</keyword>
<feature type="domain" description="AAA" evidence="3">
    <location>
        <begin position="12"/>
        <end position="165"/>
    </location>
</feature>
<dbReference type="Proteomes" id="UP000189733">
    <property type="component" value="Unassembled WGS sequence"/>
</dbReference>
<dbReference type="SUPFAM" id="SSF52540">
    <property type="entry name" value="P-loop containing nucleoside triphosphate hydrolases"/>
    <property type="match status" value="1"/>
</dbReference>
<dbReference type="RefSeq" id="WP_078684947.1">
    <property type="nucleotide sequence ID" value="NZ_FUYA01000004.1"/>
</dbReference>
<dbReference type="Pfam" id="PF13614">
    <property type="entry name" value="AAA_31"/>
    <property type="match status" value="1"/>
</dbReference>
<organism evidence="4 5">
    <name type="scientific">Desulfobaculum bizertense DSM 18034</name>
    <dbReference type="NCBI Taxonomy" id="1121442"/>
    <lineage>
        <taxon>Bacteria</taxon>
        <taxon>Pseudomonadati</taxon>
        <taxon>Thermodesulfobacteriota</taxon>
        <taxon>Desulfovibrionia</taxon>
        <taxon>Desulfovibrionales</taxon>
        <taxon>Desulfovibrionaceae</taxon>
        <taxon>Desulfobaculum</taxon>
    </lineage>
</organism>
<sequence>MDNSGQEVSSFSIVSGKGGVGKTNLALNLGYALHKASHQVILMDCDLGLANLDVLLGLAPDKNLQDLLMGNASVEEIVVPIESPNFDFLPSASGVPELIDLDEDLQNSIFDKLKSVMDQYDFLLMDIGAGISKTVLRFASLSKERIVVISPEPTSLTDSYALIKVLSTEYNIRSFRIVVNQVESLEDGKMSFARLNSACKRFLNLELSYLGAVRTDPAVPTAVIRQVPLLKYAPSSKAGKDILALAVKLKRIREKQLEEHFSQENS</sequence>
<dbReference type="GO" id="GO:0005829">
    <property type="term" value="C:cytosol"/>
    <property type="evidence" value="ECO:0007669"/>
    <property type="project" value="TreeGrafter"/>
</dbReference>
<dbReference type="AlphaFoldDB" id="A0A1T4W3L7"/>
<dbReference type="InterPro" id="IPR033875">
    <property type="entry name" value="FlhG"/>
</dbReference>
<keyword evidence="4" id="KW-0969">Cilium</keyword>
<gene>
    <name evidence="4" type="ORF">SAMN02745702_01562</name>
</gene>
<dbReference type="InterPro" id="IPR050625">
    <property type="entry name" value="ParA/MinD_ATPase"/>
</dbReference>
<evidence type="ECO:0000259" key="3">
    <source>
        <dbReference type="Pfam" id="PF13614"/>
    </source>
</evidence>
<evidence type="ECO:0000313" key="4">
    <source>
        <dbReference type="EMBL" id="SKA71832.1"/>
    </source>
</evidence>
<evidence type="ECO:0000313" key="5">
    <source>
        <dbReference type="Proteomes" id="UP000189733"/>
    </source>
</evidence>
<dbReference type="GO" id="GO:0009898">
    <property type="term" value="C:cytoplasmic side of plasma membrane"/>
    <property type="evidence" value="ECO:0007669"/>
    <property type="project" value="TreeGrafter"/>
</dbReference>
<dbReference type="PIRSF" id="PIRSF003092">
    <property type="entry name" value="MinD"/>
    <property type="match status" value="1"/>
</dbReference>
<dbReference type="OrthoDB" id="9773088at2"/>
<accession>A0A1T4W3L7</accession>
<evidence type="ECO:0000256" key="1">
    <source>
        <dbReference type="ARBA" id="ARBA00022741"/>
    </source>
</evidence>
<dbReference type="STRING" id="1121442.SAMN02745702_01562"/>
<dbReference type="GO" id="GO:0016887">
    <property type="term" value="F:ATP hydrolysis activity"/>
    <property type="evidence" value="ECO:0007669"/>
    <property type="project" value="TreeGrafter"/>
</dbReference>
<dbReference type="InterPro" id="IPR025669">
    <property type="entry name" value="AAA_dom"/>
</dbReference>
<proteinExistence type="predicted"/>
<evidence type="ECO:0000256" key="2">
    <source>
        <dbReference type="ARBA" id="ARBA00022840"/>
    </source>
</evidence>
<keyword evidence="1" id="KW-0547">Nucleotide-binding</keyword>
<keyword evidence="5" id="KW-1185">Reference proteome</keyword>
<dbReference type="GO" id="GO:0051782">
    <property type="term" value="P:negative regulation of cell division"/>
    <property type="evidence" value="ECO:0007669"/>
    <property type="project" value="TreeGrafter"/>
</dbReference>
<dbReference type="Gene3D" id="3.40.50.300">
    <property type="entry name" value="P-loop containing nucleotide triphosphate hydrolases"/>
    <property type="match status" value="1"/>
</dbReference>
<reference evidence="4 5" key="1">
    <citation type="submission" date="2017-02" db="EMBL/GenBank/DDBJ databases">
        <authorList>
            <person name="Peterson S.W."/>
        </authorList>
    </citation>
    <scope>NUCLEOTIDE SEQUENCE [LARGE SCALE GENOMIC DNA]</scope>
    <source>
        <strain evidence="4 5">DSM 18034</strain>
    </source>
</reference>
<keyword evidence="4" id="KW-0282">Flagellum</keyword>
<dbReference type="EMBL" id="FUYA01000004">
    <property type="protein sequence ID" value="SKA71832.1"/>
    <property type="molecule type" value="Genomic_DNA"/>
</dbReference>
<dbReference type="CDD" id="cd02038">
    <property type="entry name" value="FlhG-like"/>
    <property type="match status" value="1"/>
</dbReference>
<keyword evidence="2" id="KW-0067">ATP-binding</keyword>
<dbReference type="InterPro" id="IPR025501">
    <property type="entry name" value="MinD_FleN"/>
</dbReference>
<protein>
    <submittedName>
        <fullName evidence="4">Flagellar biosynthesis protein FlhG</fullName>
    </submittedName>
</protein>
<dbReference type="GO" id="GO:0005524">
    <property type="term" value="F:ATP binding"/>
    <property type="evidence" value="ECO:0007669"/>
    <property type="project" value="UniProtKB-KW"/>
</dbReference>